<dbReference type="Pfam" id="PF08447">
    <property type="entry name" value="PAS_3"/>
    <property type="match status" value="2"/>
</dbReference>
<keyword evidence="6" id="KW-0812">Transmembrane</keyword>
<dbReference type="InterPro" id="IPR013656">
    <property type="entry name" value="PAS_4"/>
</dbReference>
<evidence type="ECO:0000256" key="4">
    <source>
        <dbReference type="ARBA" id="ARBA00022679"/>
    </source>
</evidence>
<organism evidence="10 11">
    <name type="scientific">Winogradskyella endarachnes</name>
    <dbReference type="NCBI Taxonomy" id="2681965"/>
    <lineage>
        <taxon>Bacteria</taxon>
        <taxon>Pseudomonadati</taxon>
        <taxon>Bacteroidota</taxon>
        <taxon>Flavobacteriia</taxon>
        <taxon>Flavobacteriales</taxon>
        <taxon>Flavobacteriaceae</taxon>
        <taxon>Winogradskyella</taxon>
    </lineage>
</organism>
<evidence type="ECO:0000259" key="8">
    <source>
        <dbReference type="PROSITE" id="PS50112"/>
    </source>
</evidence>
<feature type="domain" description="PAC" evidence="9">
    <location>
        <begin position="424"/>
        <end position="475"/>
    </location>
</feature>
<dbReference type="SMART" id="SM00387">
    <property type="entry name" value="HATPase_c"/>
    <property type="match status" value="1"/>
</dbReference>
<dbReference type="PROSITE" id="PS50112">
    <property type="entry name" value="PAS"/>
    <property type="match status" value="1"/>
</dbReference>
<dbReference type="CDD" id="cd00130">
    <property type="entry name" value="PAS"/>
    <property type="match status" value="3"/>
</dbReference>
<dbReference type="Pfam" id="PF08448">
    <property type="entry name" value="PAS_4"/>
    <property type="match status" value="1"/>
</dbReference>
<keyword evidence="5" id="KW-0418">Kinase</keyword>
<keyword evidence="4" id="KW-0808">Transferase</keyword>
<dbReference type="SUPFAM" id="SSF55874">
    <property type="entry name" value="ATPase domain of HSP90 chaperone/DNA topoisomerase II/histidine kinase"/>
    <property type="match status" value="1"/>
</dbReference>
<dbReference type="SMART" id="SM00091">
    <property type="entry name" value="PAS"/>
    <property type="match status" value="2"/>
</dbReference>
<dbReference type="InterPro" id="IPR036890">
    <property type="entry name" value="HATPase_C_sf"/>
</dbReference>
<evidence type="ECO:0000256" key="3">
    <source>
        <dbReference type="ARBA" id="ARBA00022553"/>
    </source>
</evidence>
<dbReference type="InterPro" id="IPR000014">
    <property type="entry name" value="PAS"/>
</dbReference>
<protein>
    <recommendedName>
        <fullName evidence="2">histidine kinase</fullName>
        <ecNumber evidence="2">2.7.13.3</ecNumber>
    </recommendedName>
</protein>
<dbReference type="InterPro" id="IPR052162">
    <property type="entry name" value="Sensor_kinase/Photoreceptor"/>
</dbReference>
<evidence type="ECO:0000313" key="11">
    <source>
        <dbReference type="Proteomes" id="UP000478208"/>
    </source>
</evidence>
<keyword evidence="6" id="KW-0472">Membrane</keyword>
<dbReference type="Proteomes" id="UP000478208">
    <property type="component" value="Unassembled WGS sequence"/>
</dbReference>
<dbReference type="Pfam" id="PF02518">
    <property type="entry name" value="HATPase_c"/>
    <property type="match status" value="1"/>
</dbReference>
<proteinExistence type="predicted"/>
<dbReference type="PROSITE" id="PS50113">
    <property type="entry name" value="PAC"/>
    <property type="match status" value="4"/>
</dbReference>
<dbReference type="Gene3D" id="1.10.287.130">
    <property type="match status" value="1"/>
</dbReference>
<dbReference type="InterPro" id="IPR000700">
    <property type="entry name" value="PAS-assoc_C"/>
</dbReference>
<dbReference type="AlphaFoldDB" id="A0A6L6U4F1"/>
<evidence type="ECO:0000313" key="10">
    <source>
        <dbReference type="EMBL" id="MUU76880.1"/>
    </source>
</evidence>
<dbReference type="SUPFAM" id="SSF55785">
    <property type="entry name" value="PYP-like sensor domain (PAS domain)"/>
    <property type="match status" value="4"/>
</dbReference>
<name>A0A6L6U4F1_9FLAO</name>
<dbReference type="InterPro" id="IPR035965">
    <property type="entry name" value="PAS-like_dom_sf"/>
</dbReference>
<feature type="transmembrane region" description="Helical" evidence="6">
    <location>
        <begin position="180"/>
        <end position="204"/>
    </location>
</feature>
<evidence type="ECO:0000256" key="5">
    <source>
        <dbReference type="ARBA" id="ARBA00022777"/>
    </source>
</evidence>
<dbReference type="PRINTS" id="PR00344">
    <property type="entry name" value="BCTRLSENSOR"/>
</dbReference>
<comment type="catalytic activity">
    <reaction evidence="1">
        <text>ATP + protein L-histidine = ADP + protein N-phospho-L-histidine.</text>
        <dbReference type="EC" id="2.7.13.3"/>
    </reaction>
</comment>
<feature type="domain" description="PAC" evidence="9">
    <location>
        <begin position="296"/>
        <end position="348"/>
    </location>
</feature>
<dbReference type="EMBL" id="WOWS01000001">
    <property type="protein sequence ID" value="MUU76880.1"/>
    <property type="molecule type" value="Genomic_DNA"/>
</dbReference>
<dbReference type="Gene3D" id="3.30.565.10">
    <property type="entry name" value="Histidine kinase-like ATPase, C-terminal domain"/>
    <property type="match status" value="1"/>
</dbReference>
<dbReference type="Gene3D" id="2.10.70.100">
    <property type="match status" value="1"/>
</dbReference>
<feature type="transmembrane region" description="Helical" evidence="6">
    <location>
        <begin position="12"/>
        <end position="30"/>
    </location>
</feature>
<comment type="caution">
    <text evidence="10">The sequence shown here is derived from an EMBL/GenBank/DDBJ whole genome shotgun (WGS) entry which is preliminary data.</text>
</comment>
<dbReference type="InterPro" id="IPR004358">
    <property type="entry name" value="Sig_transdc_His_kin-like_C"/>
</dbReference>
<dbReference type="NCBIfam" id="TIGR00229">
    <property type="entry name" value="sensory_box"/>
    <property type="match status" value="2"/>
</dbReference>
<dbReference type="InterPro" id="IPR003594">
    <property type="entry name" value="HATPase_dom"/>
</dbReference>
<keyword evidence="6" id="KW-1133">Transmembrane helix</keyword>
<feature type="domain" description="PAC" evidence="9">
    <location>
        <begin position="667"/>
        <end position="725"/>
    </location>
</feature>
<dbReference type="PANTHER" id="PTHR43304:SF1">
    <property type="entry name" value="PAC DOMAIN-CONTAINING PROTEIN"/>
    <property type="match status" value="1"/>
</dbReference>
<feature type="domain" description="PAC" evidence="9">
    <location>
        <begin position="552"/>
        <end position="604"/>
    </location>
</feature>
<dbReference type="PROSITE" id="PS50109">
    <property type="entry name" value="HIS_KIN"/>
    <property type="match status" value="1"/>
</dbReference>
<dbReference type="Pfam" id="PF13426">
    <property type="entry name" value="PAS_9"/>
    <property type="match status" value="1"/>
</dbReference>
<evidence type="ECO:0000259" key="9">
    <source>
        <dbReference type="PROSITE" id="PS50113"/>
    </source>
</evidence>
<feature type="domain" description="PAS" evidence="8">
    <location>
        <begin position="598"/>
        <end position="667"/>
    </location>
</feature>
<dbReference type="GO" id="GO:0004673">
    <property type="term" value="F:protein histidine kinase activity"/>
    <property type="evidence" value="ECO:0007669"/>
    <property type="project" value="UniProtKB-EC"/>
</dbReference>
<dbReference type="InterPro" id="IPR001610">
    <property type="entry name" value="PAC"/>
</dbReference>
<keyword evidence="11" id="KW-1185">Reference proteome</keyword>
<sequence length="959" mass="110097">MMEIQKKIEKRYFLFIATIVVCVIIVIAIFQSYVEEQKRIVNFTEALELQMLTCRNVVNKIHFISDNYSNASDYKRLEDFKSYSNGFISSHKSIYKKIVLENENSSSKNRFYIDSIFSISNSSIEKINTISNALVKGQQNLPNIDNKFHEAEATYLHAMNTLLIHQQNVIKTRLDDLKKVIVIVAILFGLFVLGGFFIILIPVFDNLLSSNKVLTDLKSSLLAKEKYNRIFIEQSPSSMAMLDNDMKYIAASEKWKEDYKITDKHIIGKSHYDIFPEITDDWKALHQKCLKGEIDICDEAPFIRKDGTVQWLSWDVRPWYLSENEIGGLLMYSRDITKLKNDEIAKLRVEQILESTTKVARIGAWEVDMKTDKMFFSDISKEILKLPEDYEVYSKKSLHFYNTEVSRTQIVNAIQRLIKTGEPFDLELEIMDMDGEEKWIRDIGQAEFVNGECIRLYGVFQDITVLKKSENALKKQNQLLNFAEEMNVTGHWQWNVKANSVKWSSNLYKIVDMDEATANVTPETFFEITHPDDFEMVSKHFESKFMDNKFNQDIIYRIITAKGKVKIIQVLSKLFKDSSGEIIEIIGTFQDITHQRTAEIKFRGLLESAPDAMVIINKDSIVHLSNKQAERIFGYSSTELLGQPISVLVPKSVQANLEAIQKQFIDNPEELRLSEVKELIGVNKDGREFPINISLSPLQTEDGLLISIAIRDITNEKEYEDKILKSNKNLELTALKLTNQNVQLADFAQITSHNLRAPVSNLNSLIDMYQMSTEEGEKAMVFEKFEKVVIHLTNTLNNLIDALKIKNKVVEKQNISLTSAFKHAEAKLAPQIIESNARITSDFSAIDEIFFNKTYIESIFLNLLENSIKYKSNDRTPEIHVKSYTIDGKIKLEITDNGLGINLKRHGKKLFGLNKVFHRHPDAKGVGLFMTKMQIESMGGSIKAESIVDQGTKFIINFN</sequence>
<dbReference type="PANTHER" id="PTHR43304">
    <property type="entry name" value="PHYTOCHROME-LIKE PROTEIN CPH1"/>
    <property type="match status" value="1"/>
</dbReference>
<evidence type="ECO:0000256" key="1">
    <source>
        <dbReference type="ARBA" id="ARBA00000085"/>
    </source>
</evidence>
<dbReference type="InterPro" id="IPR013655">
    <property type="entry name" value="PAS_fold_3"/>
</dbReference>
<gene>
    <name evidence="10" type="ORF">GN138_00340</name>
</gene>
<reference evidence="10 11" key="1">
    <citation type="submission" date="2019-12" db="EMBL/GenBank/DDBJ databases">
        <authorList>
            <person name="Li J."/>
        </authorList>
    </citation>
    <scope>NUCLEOTIDE SEQUENCE [LARGE SCALE GENOMIC DNA]</scope>
    <source>
        <strain evidence="10 11">HL2-2</strain>
    </source>
</reference>
<evidence type="ECO:0000256" key="6">
    <source>
        <dbReference type="SAM" id="Phobius"/>
    </source>
</evidence>
<keyword evidence="3" id="KW-0597">Phosphoprotein</keyword>
<dbReference type="Gene3D" id="3.30.450.20">
    <property type="entry name" value="PAS domain"/>
    <property type="match status" value="4"/>
</dbReference>
<dbReference type="InterPro" id="IPR005467">
    <property type="entry name" value="His_kinase_dom"/>
</dbReference>
<feature type="domain" description="Histidine kinase" evidence="7">
    <location>
        <begin position="750"/>
        <end position="959"/>
    </location>
</feature>
<evidence type="ECO:0000256" key="2">
    <source>
        <dbReference type="ARBA" id="ARBA00012438"/>
    </source>
</evidence>
<dbReference type="EC" id="2.7.13.3" evidence="2"/>
<dbReference type="SMART" id="SM00086">
    <property type="entry name" value="PAC"/>
    <property type="match status" value="4"/>
</dbReference>
<evidence type="ECO:0000259" key="7">
    <source>
        <dbReference type="PROSITE" id="PS50109"/>
    </source>
</evidence>
<accession>A0A6L6U4F1</accession>